<comment type="cofactor">
    <cofactor evidence="4">
        <name>Fe(2+)</name>
        <dbReference type="ChEBI" id="CHEBI:29033"/>
    </cofactor>
    <text evidence="4">Binds 1 Fe(2+) ion.</text>
</comment>
<gene>
    <name evidence="4 5" type="primary">def</name>
    <name evidence="5" type="ORF">IAB81_02410</name>
</gene>
<keyword evidence="2 4" id="KW-0479">Metal-binding</keyword>
<dbReference type="Pfam" id="PF01327">
    <property type="entry name" value="Pep_deformylase"/>
    <property type="match status" value="1"/>
</dbReference>
<accession>A0A9D9IGR8</accession>
<feature type="binding site" evidence="4">
    <location>
        <position position="178"/>
    </location>
    <ligand>
        <name>Fe cation</name>
        <dbReference type="ChEBI" id="CHEBI:24875"/>
    </ligand>
</feature>
<dbReference type="Proteomes" id="UP000823604">
    <property type="component" value="Unassembled WGS sequence"/>
</dbReference>
<dbReference type="PIRSF" id="PIRSF004749">
    <property type="entry name" value="Pep_def"/>
    <property type="match status" value="1"/>
</dbReference>
<dbReference type="InterPro" id="IPR023635">
    <property type="entry name" value="Peptide_deformylase"/>
</dbReference>
<protein>
    <recommendedName>
        <fullName evidence="4">Peptide deformylase</fullName>
        <shortName evidence="4">PDF</shortName>
        <ecNumber evidence="4">3.5.1.88</ecNumber>
    </recommendedName>
    <alternativeName>
        <fullName evidence="4">Polypeptide deformylase</fullName>
    </alternativeName>
</protein>
<comment type="function">
    <text evidence="4">Removes the formyl group from the N-terminal Met of newly synthesized proteins. Requires at least a dipeptide for an efficient rate of reaction. N-terminal L-methionine is a prerequisite for activity but the enzyme has broad specificity at other positions.</text>
</comment>
<dbReference type="Gene3D" id="3.90.45.10">
    <property type="entry name" value="Peptide deformylase"/>
    <property type="match status" value="1"/>
</dbReference>
<proteinExistence type="inferred from homology"/>
<feature type="binding site" evidence="4">
    <location>
        <position position="174"/>
    </location>
    <ligand>
        <name>Fe cation</name>
        <dbReference type="ChEBI" id="CHEBI:24875"/>
    </ligand>
</feature>
<evidence type="ECO:0000256" key="1">
    <source>
        <dbReference type="ARBA" id="ARBA00010759"/>
    </source>
</evidence>
<dbReference type="PANTHER" id="PTHR10458:SF22">
    <property type="entry name" value="PEPTIDE DEFORMYLASE"/>
    <property type="match status" value="1"/>
</dbReference>
<dbReference type="GO" id="GO:0042586">
    <property type="term" value="F:peptide deformylase activity"/>
    <property type="evidence" value="ECO:0007669"/>
    <property type="project" value="UniProtKB-UniRule"/>
</dbReference>
<feature type="active site" evidence="4">
    <location>
        <position position="175"/>
    </location>
</feature>
<keyword evidence="3 4" id="KW-0378">Hydrolase</keyword>
<name>A0A9D9IGR8_9BACT</name>
<keyword evidence="4" id="KW-0408">Iron</keyword>
<evidence type="ECO:0000313" key="6">
    <source>
        <dbReference type="Proteomes" id="UP000823604"/>
    </source>
</evidence>
<evidence type="ECO:0000256" key="3">
    <source>
        <dbReference type="ARBA" id="ARBA00022801"/>
    </source>
</evidence>
<dbReference type="AlphaFoldDB" id="A0A9D9IGR8"/>
<dbReference type="EC" id="3.5.1.88" evidence="4"/>
<organism evidence="5 6">
    <name type="scientific">Candidatus Merdivivens pullicola</name>
    <dbReference type="NCBI Taxonomy" id="2840872"/>
    <lineage>
        <taxon>Bacteria</taxon>
        <taxon>Pseudomonadati</taxon>
        <taxon>Bacteroidota</taxon>
        <taxon>Bacteroidia</taxon>
        <taxon>Bacteroidales</taxon>
        <taxon>Muribaculaceae</taxon>
        <taxon>Muribaculaceae incertae sedis</taxon>
        <taxon>Candidatus Merdivivens</taxon>
    </lineage>
</organism>
<dbReference type="NCBIfam" id="TIGR00079">
    <property type="entry name" value="pept_deformyl"/>
    <property type="match status" value="1"/>
</dbReference>
<evidence type="ECO:0000256" key="4">
    <source>
        <dbReference type="HAMAP-Rule" id="MF_00163"/>
    </source>
</evidence>
<dbReference type="GO" id="GO:0006412">
    <property type="term" value="P:translation"/>
    <property type="evidence" value="ECO:0007669"/>
    <property type="project" value="UniProtKB-UniRule"/>
</dbReference>
<dbReference type="EMBL" id="JADIMA010000026">
    <property type="protein sequence ID" value="MBO8472469.1"/>
    <property type="molecule type" value="Genomic_DNA"/>
</dbReference>
<reference evidence="5" key="2">
    <citation type="journal article" date="2021" name="PeerJ">
        <title>Extensive microbial diversity within the chicken gut microbiome revealed by metagenomics and culture.</title>
        <authorList>
            <person name="Gilroy R."/>
            <person name="Ravi A."/>
            <person name="Getino M."/>
            <person name="Pursley I."/>
            <person name="Horton D.L."/>
            <person name="Alikhan N.F."/>
            <person name="Baker D."/>
            <person name="Gharbi K."/>
            <person name="Hall N."/>
            <person name="Watson M."/>
            <person name="Adriaenssens E.M."/>
            <person name="Foster-Nyarko E."/>
            <person name="Jarju S."/>
            <person name="Secka A."/>
            <person name="Antonio M."/>
            <person name="Oren A."/>
            <person name="Chaudhuri R.R."/>
            <person name="La Ragione R."/>
            <person name="Hildebrand F."/>
            <person name="Pallen M.J."/>
        </authorList>
    </citation>
    <scope>NUCLEOTIDE SEQUENCE</scope>
    <source>
        <strain evidence="5">B1-8020</strain>
    </source>
</reference>
<reference evidence="5" key="1">
    <citation type="submission" date="2020-10" db="EMBL/GenBank/DDBJ databases">
        <authorList>
            <person name="Gilroy R."/>
        </authorList>
    </citation>
    <scope>NUCLEOTIDE SEQUENCE</scope>
    <source>
        <strain evidence="5">B1-8020</strain>
    </source>
</reference>
<dbReference type="InterPro" id="IPR036821">
    <property type="entry name" value="Peptide_deformylase_sf"/>
</dbReference>
<comment type="caution">
    <text evidence="5">The sequence shown here is derived from an EMBL/GenBank/DDBJ whole genome shotgun (WGS) entry which is preliminary data.</text>
</comment>
<sequence>MAAMPVLTGCSARNGIPAFTEDELAIIAGHGVMRVLTVSDSEDSLVLRTVCEDISDADLRSEAFSNLAERMIETVTDSMQDGVGIAAPQIGLSRRLVAVMRYDKEGMPFEIYPNIRIECFSSGKQSGLEGCLSIPEKSGNVERSEWVVISYTDPSSLEIVRDTVEGYTAVIFQHEADHLDGVLFTDRMNGNCPN</sequence>
<dbReference type="PRINTS" id="PR01576">
    <property type="entry name" value="PDEFORMYLASE"/>
</dbReference>
<feature type="binding site" evidence="4">
    <location>
        <position position="131"/>
    </location>
    <ligand>
        <name>Fe cation</name>
        <dbReference type="ChEBI" id="CHEBI:24875"/>
    </ligand>
</feature>
<dbReference type="GO" id="GO:0046872">
    <property type="term" value="F:metal ion binding"/>
    <property type="evidence" value="ECO:0007669"/>
    <property type="project" value="UniProtKB-KW"/>
</dbReference>
<keyword evidence="4" id="KW-0648">Protein biosynthesis</keyword>
<evidence type="ECO:0000256" key="2">
    <source>
        <dbReference type="ARBA" id="ARBA00022723"/>
    </source>
</evidence>
<comment type="similarity">
    <text evidence="1 4">Belongs to the polypeptide deformylase family.</text>
</comment>
<comment type="catalytic activity">
    <reaction evidence="4">
        <text>N-terminal N-formyl-L-methionyl-[peptide] + H2O = N-terminal L-methionyl-[peptide] + formate</text>
        <dbReference type="Rhea" id="RHEA:24420"/>
        <dbReference type="Rhea" id="RHEA-COMP:10639"/>
        <dbReference type="Rhea" id="RHEA-COMP:10640"/>
        <dbReference type="ChEBI" id="CHEBI:15377"/>
        <dbReference type="ChEBI" id="CHEBI:15740"/>
        <dbReference type="ChEBI" id="CHEBI:49298"/>
        <dbReference type="ChEBI" id="CHEBI:64731"/>
        <dbReference type="EC" id="3.5.1.88"/>
    </reaction>
</comment>
<dbReference type="PANTHER" id="PTHR10458">
    <property type="entry name" value="PEPTIDE DEFORMYLASE"/>
    <property type="match status" value="1"/>
</dbReference>
<dbReference type="HAMAP" id="MF_00163">
    <property type="entry name" value="Pep_deformylase"/>
    <property type="match status" value="1"/>
</dbReference>
<evidence type="ECO:0000313" key="5">
    <source>
        <dbReference type="EMBL" id="MBO8472469.1"/>
    </source>
</evidence>
<dbReference type="SUPFAM" id="SSF56420">
    <property type="entry name" value="Peptide deformylase"/>
    <property type="match status" value="1"/>
</dbReference>
<dbReference type="CDD" id="cd00487">
    <property type="entry name" value="Pep_deformylase"/>
    <property type="match status" value="1"/>
</dbReference>